<dbReference type="PROSITE" id="PS50982">
    <property type="entry name" value="MBD"/>
    <property type="match status" value="1"/>
</dbReference>
<reference evidence="7" key="1">
    <citation type="submission" date="2023-02" db="EMBL/GenBank/DDBJ databases">
        <title>Genome of toxic invasive species Heracleum sosnowskyi carries increased number of genes despite the absence of recent whole-genome duplications.</title>
        <authorList>
            <person name="Schelkunov M."/>
            <person name="Shtratnikova V."/>
            <person name="Makarenko M."/>
            <person name="Klepikova A."/>
            <person name="Omelchenko D."/>
            <person name="Novikova G."/>
            <person name="Obukhova E."/>
            <person name="Bogdanov V."/>
            <person name="Penin A."/>
            <person name="Logacheva M."/>
        </authorList>
    </citation>
    <scope>NUCLEOTIDE SEQUENCE</scope>
    <source>
        <strain evidence="7">Hsosn_3</strain>
        <tissue evidence="7">Leaf</tissue>
    </source>
</reference>
<evidence type="ECO:0000256" key="2">
    <source>
        <dbReference type="ARBA" id="ARBA00023015"/>
    </source>
</evidence>
<dbReference type="AlphaFoldDB" id="A0AAD8HY94"/>
<keyword evidence="8" id="KW-1185">Reference proteome</keyword>
<keyword evidence="3" id="KW-0238">DNA-binding</keyword>
<evidence type="ECO:0000313" key="8">
    <source>
        <dbReference type="Proteomes" id="UP001237642"/>
    </source>
</evidence>
<dbReference type="EMBL" id="JAUIZM010000007">
    <property type="protein sequence ID" value="KAK1374080.1"/>
    <property type="molecule type" value="Genomic_DNA"/>
</dbReference>
<dbReference type="GO" id="GO:0005634">
    <property type="term" value="C:nucleus"/>
    <property type="evidence" value="ECO:0007669"/>
    <property type="project" value="UniProtKB-SubCell"/>
</dbReference>
<dbReference type="Gene3D" id="3.30.890.10">
    <property type="entry name" value="Methyl-cpg-binding Protein 2, Chain A"/>
    <property type="match status" value="2"/>
</dbReference>
<organism evidence="7 8">
    <name type="scientific">Heracleum sosnowskyi</name>
    <dbReference type="NCBI Taxonomy" id="360622"/>
    <lineage>
        <taxon>Eukaryota</taxon>
        <taxon>Viridiplantae</taxon>
        <taxon>Streptophyta</taxon>
        <taxon>Embryophyta</taxon>
        <taxon>Tracheophyta</taxon>
        <taxon>Spermatophyta</taxon>
        <taxon>Magnoliopsida</taxon>
        <taxon>eudicotyledons</taxon>
        <taxon>Gunneridae</taxon>
        <taxon>Pentapetalae</taxon>
        <taxon>asterids</taxon>
        <taxon>campanulids</taxon>
        <taxon>Apiales</taxon>
        <taxon>Apiaceae</taxon>
        <taxon>Apioideae</taxon>
        <taxon>apioid superclade</taxon>
        <taxon>Tordylieae</taxon>
        <taxon>Tordyliinae</taxon>
        <taxon>Heracleum</taxon>
    </lineage>
</organism>
<comment type="subcellular location">
    <subcellularLocation>
        <location evidence="1">Nucleus</location>
    </subcellularLocation>
</comment>
<keyword evidence="4" id="KW-0804">Transcription</keyword>
<accession>A0AAD8HY94</accession>
<keyword evidence="2" id="KW-0805">Transcription regulation</keyword>
<reference evidence="7" key="2">
    <citation type="submission" date="2023-05" db="EMBL/GenBank/DDBJ databases">
        <authorList>
            <person name="Schelkunov M.I."/>
        </authorList>
    </citation>
    <scope>NUCLEOTIDE SEQUENCE</scope>
    <source>
        <strain evidence="7">Hsosn_3</strain>
        <tissue evidence="7">Leaf</tissue>
    </source>
</reference>
<evidence type="ECO:0000313" key="7">
    <source>
        <dbReference type="EMBL" id="KAK1374080.1"/>
    </source>
</evidence>
<dbReference type="InterPro" id="IPR001739">
    <property type="entry name" value="Methyl_CpG_DNA-bd"/>
</dbReference>
<sequence length="228" mass="26151">MNILIRAIKTSLSIRTSLSINILIILIRAIRTSLSINILIRAIRTSLRLQPYAFKPDLNHQTNKSTFDEKKLNGGDGLIDNVTFERVRDEKFPPGWAKEIRVRKTGDKQEDQVNVYLFRIEPCLDQTGSALSFKPDLNHQTNKSTFDEKKLNGGDGLIDNVAFERVTDEKFPPGCVKDIRVRKTGDKQEDQVNVYWFHIEFYIGPASGYKFRSKVDALRYLETGDIMI</sequence>
<feature type="domain" description="MBD" evidence="6">
    <location>
        <begin position="161"/>
        <end position="228"/>
    </location>
</feature>
<keyword evidence="5" id="KW-0539">Nucleus</keyword>
<dbReference type="InterPro" id="IPR016177">
    <property type="entry name" value="DNA-bd_dom_sf"/>
</dbReference>
<proteinExistence type="predicted"/>
<evidence type="ECO:0000256" key="3">
    <source>
        <dbReference type="ARBA" id="ARBA00023125"/>
    </source>
</evidence>
<evidence type="ECO:0000259" key="6">
    <source>
        <dbReference type="PROSITE" id="PS50982"/>
    </source>
</evidence>
<evidence type="ECO:0000256" key="5">
    <source>
        <dbReference type="ARBA" id="ARBA00023242"/>
    </source>
</evidence>
<dbReference type="InterPro" id="IPR038945">
    <property type="entry name" value="MBD13-like"/>
</dbReference>
<comment type="caution">
    <text evidence="7">The sequence shown here is derived from an EMBL/GenBank/DDBJ whole genome shotgun (WGS) entry which is preliminary data.</text>
</comment>
<dbReference type="PANTHER" id="PTHR34067:SF20">
    <property type="entry name" value="OS08G0206700 PROTEIN"/>
    <property type="match status" value="1"/>
</dbReference>
<protein>
    <recommendedName>
        <fullName evidence="6">MBD domain-containing protein</fullName>
    </recommendedName>
</protein>
<evidence type="ECO:0000256" key="4">
    <source>
        <dbReference type="ARBA" id="ARBA00023163"/>
    </source>
</evidence>
<dbReference type="GO" id="GO:0003677">
    <property type="term" value="F:DNA binding"/>
    <property type="evidence" value="ECO:0007669"/>
    <property type="project" value="UniProtKB-KW"/>
</dbReference>
<name>A0AAD8HY94_9APIA</name>
<dbReference type="SUPFAM" id="SSF54171">
    <property type="entry name" value="DNA-binding domain"/>
    <property type="match status" value="1"/>
</dbReference>
<dbReference type="PANTHER" id="PTHR34067">
    <property type="entry name" value="OS04G0193200 PROTEIN"/>
    <property type="match status" value="1"/>
</dbReference>
<evidence type="ECO:0000256" key="1">
    <source>
        <dbReference type="ARBA" id="ARBA00004123"/>
    </source>
</evidence>
<dbReference type="Proteomes" id="UP001237642">
    <property type="component" value="Unassembled WGS sequence"/>
</dbReference>
<gene>
    <name evidence="7" type="ORF">POM88_030273</name>
</gene>